<evidence type="ECO:0000313" key="2">
    <source>
        <dbReference type="RefSeq" id="XP_052112800.1"/>
    </source>
</evidence>
<dbReference type="KEGG" id="adu:127744717"/>
<reference evidence="1" key="1">
    <citation type="journal article" date="2016" name="Nat. Genet.">
        <title>The genome sequences of Arachis duranensis and Arachis ipaensis, the diploid ancestors of cultivated peanut.</title>
        <authorList>
            <person name="Bertioli D.J."/>
            <person name="Cannon S.B."/>
            <person name="Froenicke L."/>
            <person name="Huang G."/>
            <person name="Farmer A.D."/>
            <person name="Cannon E.K."/>
            <person name="Liu X."/>
            <person name="Gao D."/>
            <person name="Clevenger J."/>
            <person name="Dash S."/>
            <person name="Ren L."/>
            <person name="Moretzsohn M.C."/>
            <person name="Shirasawa K."/>
            <person name="Huang W."/>
            <person name="Vidigal B."/>
            <person name="Abernathy B."/>
            <person name="Chu Y."/>
            <person name="Niederhuth C.E."/>
            <person name="Umale P."/>
            <person name="Araujo A.C."/>
            <person name="Kozik A."/>
            <person name="Kim K.D."/>
            <person name="Burow M.D."/>
            <person name="Varshney R.K."/>
            <person name="Wang X."/>
            <person name="Zhang X."/>
            <person name="Barkley N."/>
            <person name="Guimaraes P.M."/>
            <person name="Isobe S."/>
            <person name="Guo B."/>
            <person name="Liao B."/>
            <person name="Stalker H.T."/>
            <person name="Schmitz R.J."/>
            <person name="Scheffler B.E."/>
            <person name="Leal-Bertioli S.C."/>
            <person name="Xun X."/>
            <person name="Jackson S.A."/>
            <person name="Michelmore R."/>
            <person name="Ozias-Akins P."/>
        </authorList>
    </citation>
    <scope>NUCLEOTIDE SEQUENCE [LARGE SCALE GENOMIC DNA]</scope>
    <source>
        <strain evidence="1">cv. V14167</strain>
    </source>
</reference>
<sequence length="133" mass="14700">MAVALLAAAVAIELEERRCRDVIEPLLPLPCSCSVRAHVLSYPLLLPSLKLAISATPLFWSYFTSYFDLLRRSRALPLPYSPKNMSELTNLPTTSPLPLLFSTSAATILSQSKLLFTVADTVIFGFVSDSYEF</sequence>
<gene>
    <name evidence="2" type="primary">LOC127744717</name>
</gene>
<dbReference type="RefSeq" id="XP_052112800.1">
    <property type="nucleotide sequence ID" value="XM_052256840.1"/>
</dbReference>
<organism evidence="1 2">
    <name type="scientific">Arachis duranensis</name>
    <name type="common">Wild peanut</name>
    <dbReference type="NCBI Taxonomy" id="130453"/>
    <lineage>
        <taxon>Eukaryota</taxon>
        <taxon>Viridiplantae</taxon>
        <taxon>Streptophyta</taxon>
        <taxon>Embryophyta</taxon>
        <taxon>Tracheophyta</taxon>
        <taxon>Spermatophyta</taxon>
        <taxon>Magnoliopsida</taxon>
        <taxon>eudicotyledons</taxon>
        <taxon>Gunneridae</taxon>
        <taxon>Pentapetalae</taxon>
        <taxon>rosids</taxon>
        <taxon>fabids</taxon>
        <taxon>Fabales</taxon>
        <taxon>Fabaceae</taxon>
        <taxon>Papilionoideae</taxon>
        <taxon>50 kb inversion clade</taxon>
        <taxon>dalbergioids sensu lato</taxon>
        <taxon>Dalbergieae</taxon>
        <taxon>Pterocarpus clade</taxon>
        <taxon>Arachis</taxon>
    </lineage>
</organism>
<evidence type="ECO:0000313" key="1">
    <source>
        <dbReference type="Proteomes" id="UP000515211"/>
    </source>
</evidence>
<dbReference type="Proteomes" id="UP000515211">
    <property type="component" value="Chromosome 2"/>
</dbReference>
<name>A0A9C6TA86_ARADU</name>
<protein>
    <submittedName>
        <fullName evidence="2">Uncharacterized protein LOC127744717</fullName>
    </submittedName>
</protein>
<dbReference type="AlphaFoldDB" id="A0A9C6TA86"/>
<reference evidence="2" key="2">
    <citation type="submission" date="2025-08" db="UniProtKB">
        <authorList>
            <consortium name="RefSeq"/>
        </authorList>
    </citation>
    <scope>IDENTIFICATION</scope>
    <source>
        <tissue evidence="2">Whole plant</tissue>
    </source>
</reference>
<proteinExistence type="predicted"/>
<accession>A0A9C6TA86</accession>
<dbReference type="GeneID" id="127744717"/>
<keyword evidence="1" id="KW-1185">Reference proteome</keyword>